<evidence type="ECO:0000256" key="1">
    <source>
        <dbReference type="SAM" id="Coils"/>
    </source>
</evidence>
<dbReference type="KEGG" id="tdl:TDEL_0G03800"/>
<dbReference type="GeneID" id="11505042"/>
<dbReference type="HOGENOM" id="CLU_1095009_0_0_1"/>
<evidence type="ECO:0000313" key="3">
    <source>
        <dbReference type="EMBL" id="CCE93747.1"/>
    </source>
</evidence>
<organism evidence="3 4">
    <name type="scientific">Torulaspora delbrueckii</name>
    <name type="common">Yeast</name>
    <name type="synonym">Candida colliculosa</name>
    <dbReference type="NCBI Taxonomy" id="4950"/>
    <lineage>
        <taxon>Eukaryota</taxon>
        <taxon>Fungi</taxon>
        <taxon>Dikarya</taxon>
        <taxon>Ascomycota</taxon>
        <taxon>Saccharomycotina</taxon>
        <taxon>Saccharomycetes</taxon>
        <taxon>Saccharomycetales</taxon>
        <taxon>Saccharomycetaceae</taxon>
        <taxon>Torulaspora</taxon>
    </lineage>
</organism>
<reference evidence="3 4" key="1">
    <citation type="journal article" date="2011" name="Proc. Natl. Acad. Sci. U.S.A.">
        <title>Evolutionary erosion of yeast sex chromosomes by mating-type switching accidents.</title>
        <authorList>
            <person name="Gordon J.L."/>
            <person name="Armisen D."/>
            <person name="Proux-Wera E."/>
            <person name="Oheigeartaigh S.S."/>
            <person name="Byrne K.P."/>
            <person name="Wolfe K.H."/>
        </authorList>
    </citation>
    <scope>NUCLEOTIDE SEQUENCE [LARGE SCALE GENOMIC DNA]</scope>
    <source>
        <strain evidence="4">ATCC 10662 / CBS 1146 / NBRC 0425 / NCYC 2629 / NRRL Y-866</strain>
    </source>
</reference>
<feature type="compositionally biased region" description="Pro residues" evidence="2">
    <location>
        <begin position="74"/>
        <end position="83"/>
    </location>
</feature>
<evidence type="ECO:0000256" key="2">
    <source>
        <dbReference type="SAM" id="MobiDB-lite"/>
    </source>
</evidence>
<evidence type="ECO:0000313" key="4">
    <source>
        <dbReference type="Proteomes" id="UP000005627"/>
    </source>
</evidence>
<keyword evidence="1" id="KW-0175">Coiled coil</keyword>
<accession>G8ZXY0</accession>
<proteinExistence type="predicted"/>
<dbReference type="InParanoid" id="G8ZXY0"/>
<protein>
    <submittedName>
        <fullName evidence="3">Uncharacterized protein</fullName>
    </submittedName>
</protein>
<sequence>MFETVEDATQFINGQLLARGYLKTGNSLKIDGAPDDARLVINTIHKLLKAVQSKDQQLTEAQTKLQRLQKAVPEPQPRPTTPREPPREPPKRPTPNKIVKNKDELLRKLYKVRLNGLQSTIDELKDRFHRERRSTNITWQAHQEITTQTNPQIQEDFSDQLTQLLARESQQYEFDKELQKFLANVNRFTYSCAVLGIPDIDLQPQPPHTFDYFKSHEKAELVECITDWYEIVDISRRPVRIDHEP</sequence>
<dbReference type="eggNOG" id="ENOG502S8T6">
    <property type="taxonomic scope" value="Eukaryota"/>
</dbReference>
<name>G8ZXY0_TORDE</name>
<gene>
    <name evidence="3" type="primary">TDEL0G03800</name>
    <name evidence="3" type="ORF">TDEL_0G03800</name>
</gene>
<dbReference type="Proteomes" id="UP000005627">
    <property type="component" value="Chromosome 7"/>
</dbReference>
<feature type="region of interest" description="Disordered" evidence="2">
    <location>
        <begin position="60"/>
        <end position="97"/>
    </location>
</feature>
<dbReference type="OrthoDB" id="4035321at2759"/>
<feature type="coiled-coil region" evidence="1">
    <location>
        <begin position="107"/>
        <end position="134"/>
    </location>
</feature>
<keyword evidence="4" id="KW-1185">Reference proteome</keyword>
<dbReference type="EMBL" id="HE616748">
    <property type="protein sequence ID" value="CCE93747.1"/>
    <property type="molecule type" value="Genomic_DNA"/>
</dbReference>
<dbReference type="RefSeq" id="XP_003682958.1">
    <property type="nucleotide sequence ID" value="XM_003682910.1"/>
</dbReference>
<dbReference type="AlphaFoldDB" id="G8ZXY0"/>